<evidence type="ECO:0000313" key="2">
    <source>
        <dbReference type="Proteomes" id="UP001632037"/>
    </source>
</evidence>
<keyword evidence="2" id="KW-1185">Reference proteome</keyword>
<comment type="caution">
    <text evidence="1">The sequence shown here is derived from an EMBL/GenBank/DDBJ whole genome shotgun (WGS) entry which is preliminary data.</text>
</comment>
<accession>A0ABD3G3E6</accession>
<dbReference type="AlphaFoldDB" id="A0ABD3G3E6"/>
<dbReference type="Proteomes" id="UP001632037">
    <property type="component" value="Unassembled WGS sequence"/>
</dbReference>
<organism evidence="1 2">
    <name type="scientific">Phytophthora oleae</name>
    <dbReference type="NCBI Taxonomy" id="2107226"/>
    <lineage>
        <taxon>Eukaryota</taxon>
        <taxon>Sar</taxon>
        <taxon>Stramenopiles</taxon>
        <taxon>Oomycota</taxon>
        <taxon>Peronosporomycetes</taxon>
        <taxon>Peronosporales</taxon>
        <taxon>Peronosporaceae</taxon>
        <taxon>Phytophthora</taxon>
    </lineage>
</organism>
<dbReference type="EMBL" id="JBIMZQ010000002">
    <property type="protein sequence ID" value="KAL3673635.1"/>
    <property type="molecule type" value="Genomic_DNA"/>
</dbReference>
<evidence type="ECO:0000313" key="1">
    <source>
        <dbReference type="EMBL" id="KAL3673635.1"/>
    </source>
</evidence>
<gene>
    <name evidence="1" type="ORF">V7S43_001334</name>
</gene>
<name>A0ABD3G3E6_9STRA</name>
<protein>
    <submittedName>
        <fullName evidence="1">Uncharacterized protein</fullName>
    </submittedName>
</protein>
<reference evidence="1 2" key="1">
    <citation type="submission" date="2024-09" db="EMBL/GenBank/DDBJ databases">
        <title>Genome sequencing and assembly of Phytophthora oleae, isolate VK10A, causative agent of rot of olive drupes.</title>
        <authorList>
            <person name="Conti Taguali S."/>
            <person name="Riolo M."/>
            <person name="La Spada F."/>
            <person name="Cacciola S.O."/>
            <person name="Dionisio G."/>
        </authorList>
    </citation>
    <scope>NUCLEOTIDE SEQUENCE [LARGE SCALE GENOMIC DNA]</scope>
    <source>
        <strain evidence="1 2">VK10A</strain>
    </source>
</reference>
<sequence length="362" mass="40528">MKTNATQVVADFRQSYRSMRSSTVEEDRVLVKICEDQATIEKWPCLVTMTVCFLGLLFQQDHAGVGLSTISDRLIEAKKAIAMAPSSTTEASYNDVQRRVYDVVSVLGSCNMVDTSLVHSPISVDKCLRKHVRFNYDIFSNPRLLFAIPASAGNWNDSTSSEPLFDDMVISLRSLKSPQSGSPEQQLISPPLAYWQNLHDATALMTSPALSPAVAPVPCARNRDTSWDLLTNEDTQGTAVKCQPSSLLTPNNFARCPPQSPPRVYNFFSPFGMASTAKNEWYDESLKHLGLYDALPAEDKIDWELNKLFKENYREMWGYQHPTTAAPDHQILVDRADAKVTDLECRELLGDNIPENMANFFC</sequence>
<proteinExistence type="predicted"/>